<protein>
    <recommendedName>
        <fullName evidence="2">tRNA threonylcarbamoyladenosine biosynthesis protein TsaB</fullName>
    </recommendedName>
</protein>
<accession>A0A645I5E2</accession>
<comment type="caution">
    <text evidence="1">The sequence shown here is derived from an EMBL/GenBank/DDBJ whole genome shotgun (WGS) entry which is preliminary data.</text>
</comment>
<reference evidence="1" key="1">
    <citation type="submission" date="2019-08" db="EMBL/GenBank/DDBJ databases">
        <authorList>
            <person name="Kucharzyk K."/>
            <person name="Murdoch R.W."/>
            <person name="Higgins S."/>
            <person name="Loffler F."/>
        </authorList>
    </citation>
    <scope>NUCLEOTIDE SEQUENCE</scope>
</reference>
<dbReference type="EMBL" id="VSSQ01106460">
    <property type="protein sequence ID" value="MPN46096.1"/>
    <property type="molecule type" value="Genomic_DNA"/>
</dbReference>
<dbReference type="AlphaFoldDB" id="A0A645I5E2"/>
<evidence type="ECO:0008006" key="2">
    <source>
        <dbReference type="Google" id="ProtNLM"/>
    </source>
</evidence>
<proteinExistence type="predicted"/>
<sequence length="74" mass="8218">MIFTGDGAPKCKDIITHPNARFLEKEANATGMLIPALNKFNAKDFVDVAYFEPFYLKDFVAGVTKKSFFKIPGA</sequence>
<gene>
    <name evidence="1" type="ORF">SDC9_193676</name>
</gene>
<organism evidence="1">
    <name type="scientific">bioreactor metagenome</name>
    <dbReference type="NCBI Taxonomy" id="1076179"/>
    <lineage>
        <taxon>unclassified sequences</taxon>
        <taxon>metagenomes</taxon>
        <taxon>ecological metagenomes</taxon>
    </lineage>
</organism>
<evidence type="ECO:0000313" key="1">
    <source>
        <dbReference type="EMBL" id="MPN46096.1"/>
    </source>
</evidence>
<name>A0A645I5E2_9ZZZZ</name>